<reference evidence="1" key="1">
    <citation type="submission" date="2021-03" db="EMBL/GenBank/DDBJ databases">
        <title>Comparative genomics and phylogenomic investigation of the class Geoglossomycetes provide insights into ecological specialization and systematics.</title>
        <authorList>
            <person name="Melie T."/>
            <person name="Pirro S."/>
            <person name="Miller A.N."/>
            <person name="Quandt A."/>
        </authorList>
    </citation>
    <scope>NUCLEOTIDE SEQUENCE</scope>
    <source>
        <strain evidence="1">CAQ_001_2017</strain>
    </source>
</reference>
<proteinExistence type="predicted"/>
<evidence type="ECO:0000313" key="1">
    <source>
        <dbReference type="EMBL" id="KAH0562082.1"/>
    </source>
</evidence>
<dbReference type="Proteomes" id="UP000750711">
    <property type="component" value="Unassembled WGS sequence"/>
</dbReference>
<dbReference type="AlphaFoldDB" id="A0A9P8LDH0"/>
<name>A0A9P8LDH0_9PEZI</name>
<sequence>MATGGHIAVVAQEFSLEGDLARARKSLEEGTGWFKVKSACDPDKDCKDMWNELGSPQEESADSSLGPDSAIRGIFLSTILSPLTRRIFDRDVVLAPQPSMVHFPTKAPRGSTARIDGAPLYKTNGQPRIIMKMQFGGEMTKFLVLILNNSHKMGHIGEAVWVEFMGALCGPHLERDRQAREQQGLRSTSTAEIRNKVLAAEMETARGELNKQLQEPKRLQETKGLESKGVIPSRNDRLSTAEARTFHYIPSRWSSWTLRLYNPRYDLVSESI</sequence>
<keyword evidence="2" id="KW-1185">Reference proteome</keyword>
<evidence type="ECO:0000313" key="2">
    <source>
        <dbReference type="Proteomes" id="UP000750711"/>
    </source>
</evidence>
<comment type="caution">
    <text evidence="1">The sequence shown here is derived from an EMBL/GenBank/DDBJ whole genome shotgun (WGS) entry which is preliminary data.</text>
</comment>
<dbReference type="EMBL" id="JAGHQM010000416">
    <property type="protein sequence ID" value="KAH0562082.1"/>
    <property type="molecule type" value="Genomic_DNA"/>
</dbReference>
<accession>A0A9P8LDH0</accession>
<gene>
    <name evidence="1" type="ORF">GP486_003222</name>
</gene>
<organism evidence="1 2">
    <name type="scientific">Trichoglossum hirsutum</name>
    <dbReference type="NCBI Taxonomy" id="265104"/>
    <lineage>
        <taxon>Eukaryota</taxon>
        <taxon>Fungi</taxon>
        <taxon>Dikarya</taxon>
        <taxon>Ascomycota</taxon>
        <taxon>Pezizomycotina</taxon>
        <taxon>Geoglossomycetes</taxon>
        <taxon>Geoglossales</taxon>
        <taxon>Geoglossaceae</taxon>
        <taxon>Trichoglossum</taxon>
    </lineage>
</organism>
<protein>
    <submittedName>
        <fullName evidence="1">Uncharacterized protein</fullName>
    </submittedName>
</protein>